<dbReference type="InterPro" id="IPR043128">
    <property type="entry name" value="Rev_trsase/Diguanyl_cyclase"/>
</dbReference>
<protein>
    <recommendedName>
        <fullName evidence="7">Diguanylate cyclase</fullName>
    </recommendedName>
</protein>
<evidence type="ECO:0008006" key="7">
    <source>
        <dbReference type="Google" id="ProtNLM"/>
    </source>
</evidence>
<name>A0A1E5L626_9FIRM</name>
<feature type="transmembrane region" description="Helical" evidence="1">
    <location>
        <begin position="45"/>
        <end position="67"/>
    </location>
</feature>
<dbReference type="InterPro" id="IPR000014">
    <property type="entry name" value="PAS"/>
</dbReference>
<proteinExistence type="predicted"/>
<evidence type="ECO:0000259" key="3">
    <source>
        <dbReference type="PROSITE" id="PS50883"/>
    </source>
</evidence>
<dbReference type="InterPro" id="IPR035919">
    <property type="entry name" value="EAL_sf"/>
</dbReference>
<feature type="domain" description="GGDEF" evidence="4">
    <location>
        <begin position="276"/>
        <end position="409"/>
    </location>
</feature>
<dbReference type="OrthoDB" id="9759607at2"/>
<feature type="transmembrane region" description="Helical" evidence="1">
    <location>
        <begin position="12"/>
        <end position="39"/>
    </location>
</feature>
<dbReference type="SMART" id="SM00267">
    <property type="entry name" value="GGDEF"/>
    <property type="match status" value="1"/>
</dbReference>
<dbReference type="InterPro" id="IPR000160">
    <property type="entry name" value="GGDEF_dom"/>
</dbReference>
<keyword evidence="1" id="KW-1133">Transmembrane helix</keyword>
<sequence length="669" mass="76767">MNRKLRLLSITLYILALPLISYFFQDYIVIEIMSLLLLIGIGHHFWGYLGAVFTSSVCVGLATIDYFIYGQGSYLMYVFIAINMFANAIFGMKILLNDVILNNDDSYSETLQELSDSKEQFRILSRATQDAILIVNDRGQITYWNEAAHIIFGYTFEEIINKPWYLLINQHEYYDALLEGLNKFQEQVDTGCIEVLEIIALKKDGLEIPVEITVSTIFMRERWNAVIVVRNIADRKKDEEKIHRLAYYDSLTSLPNKVRFQEAVDELIVSQKSLSTDFAVFMLDLNQFKTVNDSLGHRIGDMLLIEVAKRLRFCFPEVENIYRFGGDEFAIVIDNYYSDTALENLALTIIKQFEKPYEVEGMNIFSSVSIGISCFPKDGTDMITLLRCADTAMYKAKTGSISNYVFFSSEMHAQEMEKLAIINDLQQALERNEFELYYQPQFSLNKQEVYGFEALIRWNHQEKGIIPPLKFIPIAEETGIIIEIGKWVLRTACLQQVAWYQQHAKAMCVAVNISMKEFQNTSFIGSVSNIIKETGIDSKYLELEITESIAMCDVKFVIQTLIQLKELGVSISIDDFGTGYSSLHVLKTLPIDQLKIDRSFIQDIQSNHQDKAIVETFITLAKKLQLSLVAEGVELDDQRKFLEELHCDIIQGYLISPPLKAQDTLRYLQ</sequence>
<evidence type="ECO:0000313" key="5">
    <source>
        <dbReference type="EMBL" id="OEH85612.1"/>
    </source>
</evidence>
<keyword evidence="1" id="KW-0812">Transmembrane</keyword>
<dbReference type="Pfam" id="PF13426">
    <property type="entry name" value="PAS_9"/>
    <property type="match status" value="1"/>
</dbReference>
<dbReference type="NCBIfam" id="TIGR00229">
    <property type="entry name" value="sensory_box"/>
    <property type="match status" value="1"/>
</dbReference>
<dbReference type="Proteomes" id="UP000095255">
    <property type="component" value="Unassembled WGS sequence"/>
</dbReference>
<dbReference type="SUPFAM" id="SSF55073">
    <property type="entry name" value="Nucleotide cyclase"/>
    <property type="match status" value="1"/>
</dbReference>
<dbReference type="Gene3D" id="3.30.70.270">
    <property type="match status" value="1"/>
</dbReference>
<dbReference type="InterPro" id="IPR001633">
    <property type="entry name" value="EAL_dom"/>
</dbReference>
<organism evidence="5 6">
    <name type="scientific">Desulfuribacillus stibiiarsenatis</name>
    <dbReference type="NCBI Taxonomy" id="1390249"/>
    <lineage>
        <taxon>Bacteria</taxon>
        <taxon>Bacillati</taxon>
        <taxon>Bacillota</taxon>
        <taxon>Desulfuribacillia</taxon>
        <taxon>Desulfuribacillales</taxon>
        <taxon>Desulfuribacillaceae</taxon>
        <taxon>Desulfuribacillus</taxon>
    </lineage>
</organism>
<evidence type="ECO:0000259" key="2">
    <source>
        <dbReference type="PROSITE" id="PS50112"/>
    </source>
</evidence>
<feature type="transmembrane region" description="Helical" evidence="1">
    <location>
        <begin position="74"/>
        <end position="96"/>
    </location>
</feature>
<keyword evidence="6" id="KW-1185">Reference proteome</keyword>
<dbReference type="CDD" id="cd01948">
    <property type="entry name" value="EAL"/>
    <property type="match status" value="1"/>
</dbReference>
<comment type="caution">
    <text evidence="5">The sequence shown here is derived from an EMBL/GenBank/DDBJ whole genome shotgun (WGS) entry which is preliminary data.</text>
</comment>
<evidence type="ECO:0000313" key="6">
    <source>
        <dbReference type="Proteomes" id="UP000095255"/>
    </source>
</evidence>
<dbReference type="EMBL" id="MJAT01000012">
    <property type="protein sequence ID" value="OEH85612.1"/>
    <property type="molecule type" value="Genomic_DNA"/>
</dbReference>
<dbReference type="Gene3D" id="3.20.20.450">
    <property type="entry name" value="EAL domain"/>
    <property type="match status" value="1"/>
</dbReference>
<evidence type="ECO:0000259" key="4">
    <source>
        <dbReference type="PROSITE" id="PS50887"/>
    </source>
</evidence>
<feature type="domain" description="EAL" evidence="3">
    <location>
        <begin position="418"/>
        <end position="669"/>
    </location>
</feature>
<dbReference type="InterPro" id="IPR052155">
    <property type="entry name" value="Biofilm_reg_signaling"/>
</dbReference>
<dbReference type="PANTHER" id="PTHR44757">
    <property type="entry name" value="DIGUANYLATE CYCLASE DGCP"/>
    <property type="match status" value="1"/>
</dbReference>
<feature type="domain" description="PAS" evidence="2">
    <location>
        <begin position="117"/>
        <end position="188"/>
    </location>
</feature>
<dbReference type="SMART" id="SM00052">
    <property type="entry name" value="EAL"/>
    <property type="match status" value="1"/>
</dbReference>
<dbReference type="SUPFAM" id="SSF141868">
    <property type="entry name" value="EAL domain-like"/>
    <property type="match status" value="1"/>
</dbReference>
<dbReference type="InterPro" id="IPR035965">
    <property type="entry name" value="PAS-like_dom_sf"/>
</dbReference>
<dbReference type="SUPFAM" id="SSF55785">
    <property type="entry name" value="PYP-like sensor domain (PAS domain)"/>
    <property type="match status" value="1"/>
</dbReference>
<dbReference type="PROSITE" id="PS50112">
    <property type="entry name" value="PAS"/>
    <property type="match status" value="1"/>
</dbReference>
<accession>A0A1E5L626</accession>
<gene>
    <name evidence="5" type="ORF">BHU72_02090</name>
</gene>
<dbReference type="NCBIfam" id="TIGR00254">
    <property type="entry name" value="GGDEF"/>
    <property type="match status" value="1"/>
</dbReference>
<dbReference type="FunFam" id="3.20.20.450:FF:000001">
    <property type="entry name" value="Cyclic di-GMP phosphodiesterase yahA"/>
    <property type="match status" value="1"/>
</dbReference>
<dbReference type="RefSeq" id="WP_069701696.1">
    <property type="nucleotide sequence ID" value="NZ_MJAT01000012.1"/>
</dbReference>
<dbReference type="AlphaFoldDB" id="A0A1E5L626"/>
<dbReference type="Pfam" id="PF00990">
    <property type="entry name" value="GGDEF"/>
    <property type="match status" value="1"/>
</dbReference>
<dbReference type="Pfam" id="PF00563">
    <property type="entry name" value="EAL"/>
    <property type="match status" value="1"/>
</dbReference>
<dbReference type="CDD" id="cd01949">
    <property type="entry name" value="GGDEF"/>
    <property type="match status" value="1"/>
</dbReference>
<evidence type="ECO:0000256" key="1">
    <source>
        <dbReference type="SAM" id="Phobius"/>
    </source>
</evidence>
<dbReference type="STRING" id="1390249.BHU72_02090"/>
<dbReference type="PROSITE" id="PS50887">
    <property type="entry name" value="GGDEF"/>
    <property type="match status" value="1"/>
</dbReference>
<dbReference type="Gene3D" id="3.30.450.20">
    <property type="entry name" value="PAS domain"/>
    <property type="match status" value="1"/>
</dbReference>
<dbReference type="PANTHER" id="PTHR44757:SF2">
    <property type="entry name" value="BIOFILM ARCHITECTURE MAINTENANCE PROTEIN MBAA"/>
    <property type="match status" value="1"/>
</dbReference>
<reference evidence="5 6" key="1">
    <citation type="submission" date="2016-09" db="EMBL/GenBank/DDBJ databases">
        <title>Desulfuribacillus arsenicus sp. nov., an obligately anaerobic, dissimilatory arsenic- and antimonate-reducing bacterium isolated from anoxic sediments.</title>
        <authorList>
            <person name="Abin C.A."/>
            <person name="Hollibaugh J.T."/>
        </authorList>
    </citation>
    <scope>NUCLEOTIDE SEQUENCE [LARGE SCALE GENOMIC DNA]</scope>
    <source>
        <strain evidence="5 6">MLFW-2</strain>
    </source>
</reference>
<dbReference type="PROSITE" id="PS50883">
    <property type="entry name" value="EAL"/>
    <property type="match status" value="1"/>
</dbReference>
<dbReference type="InterPro" id="IPR029787">
    <property type="entry name" value="Nucleotide_cyclase"/>
</dbReference>
<keyword evidence="1" id="KW-0472">Membrane</keyword>
<dbReference type="SMART" id="SM00091">
    <property type="entry name" value="PAS"/>
    <property type="match status" value="1"/>
</dbReference>
<dbReference type="CDD" id="cd00130">
    <property type="entry name" value="PAS"/>
    <property type="match status" value="1"/>
</dbReference>